<evidence type="ECO:0000313" key="11">
    <source>
        <dbReference type="EMBL" id="KYR00355.1"/>
    </source>
</evidence>
<dbReference type="PROSITE" id="PS50920">
    <property type="entry name" value="SOLCAR"/>
    <property type="match status" value="3"/>
</dbReference>
<dbReference type="PANTHER" id="PTHR45624">
    <property type="entry name" value="MITOCHONDRIAL BASIC AMINO ACIDS TRANSPORTER-RELATED"/>
    <property type="match status" value="1"/>
</dbReference>
<dbReference type="GO" id="GO:0022857">
    <property type="term" value="F:transmembrane transporter activity"/>
    <property type="evidence" value="ECO:0007669"/>
    <property type="project" value="TreeGrafter"/>
</dbReference>
<comment type="similarity">
    <text evidence="2 10">Belongs to the mitochondrial carrier (TC 2.A.29) family.</text>
</comment>
<keyword evidence="8 9" id="KW-0472">Membrane</keyword>
<dbReference type="EMBL" id="LODT01000015">
    <property type="protein sequence ID" value="KYR00355.1"/>
    <property type="molecule type" value="Genomic_DNA"/>
</dbReference>
<dbReference type="SUPFAM" id="SSF103506">
    <property type="entry name" value="Mitochondrial carrier"/>
    <property type="match status" value="1"/>
</dbReference>
<reference evidence="11 12" key="1">
    <citation type="submission" date="2015-12" db="EMBL/GenBank/DDBJ databases">
        <title>Dictyostelia acquired genes for synthesis and detection of signals that induce cell-type specialization by lateral gene transfer from prokaryotes.</title>
        <authorList>
            <person name="Gloeckner G."/>
            <person name="Schaap P."/>
        </authorList>
    </citation>
    <scope>NUCLEOTIDE SEQUENCE [LARGE SCALE GENOMIC DNA]</scope>
    <source>
        <strain evidence="11 12">TK</strain>
    </source>
</reference>
<keyword evidence="6" id="KW-1133">Transmembrane helix</keyword>
<feature type="repeat" description="Solcar" evidence="9">
    <location>
        <begin position="10"/>
        <end position="97"/>
    </location>
</feature>
<dbReference type="OrthoDB" id="409586at2759"/>
<evidence type="ECO:0000256" key="1">
    <source>
        <dbReference type="ARBA" id="ARBA00004225"/>
    </source>
</evidence>
<organism evidence="11 12">
    <name type="scientific">Tieghemostelium lacteum</name>
    <name type="common">Slime mold</name>
    <name type="synonym">Dictyostelium lacteum</name>
    <dbReference type="NCBI Taxonomy" id="361077"/>
    <lineage>
        <taxon>Eukaryota</taxon>
        <taxon>Amoebozoa</taxon>
        <taxon>Evosea</taxon>
        <taxon>Eumycetozoa</taxon>
        <taxon>Dictyostelia</taxon>
        <taxon>Dictyosteliales</taxon>
        <taxon>Raperosteliaceae</taxon>
        <taxon>Tieghemostelium</taxon>
    </lineage>
</organism>
<name>A0A152A2M1_TIELA</name>
<keyword evidence="5" id="KW-0677">Repeat</keyword>
<keyword evidence="7" id="KW-0496">Mitochondrion</keyword>
<protein>
    <submittedName>
        <fullName evidence="11">Mitochondrial substrate carrier family protein</fullName>
    </submittedName>
</protein>
<keyword evidence="4 9" id="KW-0812">Transmembrane</keyword>
<comment type="caution">
    <text evidence="11">The sequence shown here is derived from an EMBL/GenBank/DDBJ whole genome shotgun (WGS) entry which is preliminary data.</text>
</comment>
<evidence type="ECO:0000256" key="7">
    <source>
        <dbReference type="ARBA" id="ARBA00023128"/>
    </source>
</evidence>
<keyword evidence="3 10" id="KW-0813">Transport</keyword>
<accession>A0A152A2M1</accession>
<dbReference type="InterPro" id="IPR050567">
    <property type="entry name" value="Mitochondrial_Carrier"/>
</dbReference>
<evidence type="ECO:0000256" key="10">
    <source>
        <dbReference type="RuleBase" id="RU000488"/>
    </source>
</evidence>
<dbReference type="PANTHER" id="PTHR45624:SF24">
    <property type="entry name" value="MITOCHONDRIAL SUBSTRATE CARRIER FAMILY PROTEIN G"/>
    <property type="match status" value="1"/>
</dbReference>
<feature type="repeat" description="Solcar" evidence="9">
    <location>
        <begin position="109"/>
        <end position="196"/>
    </location>
</feature>
<dbReference type="OMA" id="YSRRMMM"/>
<feature type="repeat" description="Solcar" evidence="9">
    <location>
        <begin position="209"/>
        <end position="298"/>
    </location>
</feature>
<proteinExistence type="inferred from homology"/>
<dbReference type="FunCoup" id="A0A152A2M1">
    <property type="interactions" value="66"/>
</dbReference>
<dbReference type="AlphaFoldDB" id="A0A152A2M1"/>
<evidence type="ECO:0000256" key="4">
    <source>
        <dbReference type="ARBA" id="ARBA00022692"/>
    </source>
</evidence>
<dbReference type="Gene3D" id="1.50.40.10">
    <property type="entry name" value="Mitochondrial carrier domain"/>
    <property type="match status" value="2"/>
</dbReference>
<dbReference type="Proteomes" id="UP000076078">
    <property type="component" value="Unassembled WGS sequence"/>
</dbReference>
<evidence type="ECO:0000256" key="5">
    <source>
        <dbReference type="ARBA" id="ARBA00022737"/>
    </source>
</evidence>
<dbReference type="InterPro" id="IPR018108">
    <property type="entry name" value="MCP_transmembrane"/>
</dbReference>
<dbReference type="STRING" id="361077.A0A152A2M1"/>
<keyword evidence="12" id="KW-1185">Reference proteome</keyword>
<sequence length="300" mass="32993">MTDKHESHLMIALKDILAGSIGGVGQVLTGHPLDTIKVRLQTQPVGAPVYSGTMDCLKKTIASEGFWGLYKGVQSPLVGLSIMNSVMFLSYGQSKSFLQELRGNTHKELSVQDLTIAGSMAGFTIAFVEGPVDLFKSQMQVQYGDKKQYNGIMDCAKKIWQTRGIRGIYQGLGPTLIRDVPANGAYFGFYELTRRAFFQNSGKKSLTELESWKVMVAGAVGGVSYWTLTYPIDCVKSLIQTDAINPIERRYSGVIDCAQKIYKQQGISGFYKGFTPCFLRAIPANAACFVLYEKARAIMA</sequence>
<evidence type="ECO:0000256" key="2">
    <source>
        <dbReference type="ARBA" id="ARBA00006375"/>
    </source>
</evidence>
<evidence type="ECO:0000256" key="3">
    <source>
        <dbReference type="ARBA" id="ARBA00022448"/>
    </source>
</evidence>
<dbReference type="GO" id="GO:0031966">
    <property type="term" value="C:mitochondrial membrane"/>
    <property type="evidence" value="ECO:0007669"/>
    <property type="project" value="UniProtKB-SubCell"/>
</dbReference>
<evidence type="ECO:0000256" key="8">
    <source>
        <dbReference type="ARBA" id="ARBA00023136"/>
    </source>
</evidence>
<dbReference type="Pfam" id="PF00153">
    <property type="entry name" value="Mito_carr"/>
    <property type="match status" value="3"/>
</dbReference>
<evidence type="ECO:0000313" key="12">
    <source>
        <dbReference type="Proteomes" id="UP000076078"/>
    </source>
</evidence>
<dbReference type="InterPro" id="IPR023395">
    <property type="entry name" value="MCP_dom_sf"/>
</dbReference>
<gene>
    <name evidence="11" type="ORF">DLAC_03101</name>
</gene>
<comment type="subcellular location">
    <subcellularLocation>
        <location evidence="1">Mitochondrion membrane</location>
        <topology evidence="1">Multi-pass membrane protein</topology>
    </subcellularLocation>
</comment>
<evidence type="ECO:0000256" key="9">
    <source>
        <dbReference type="PROSITE-ProRule" id="PRU00282"/>
    </source>
</evidence>
<evidence type="ECO:0000256" key="6">
    <source>
        <dbReference type="ARBA" id="ARBA00022989"/>
    </source>
</evidence>
<dbReference type="InParanoid" id="A0A152A2M1"/>